<dbReference type="VEuPathDB" id="TriTrypDB:ADEAN_000017700"/>
<organism evidence="1 2">
    <name type="scientific">Angomonas deanei</name>
    <dbReference type="NCBI Taxonomy" id="59799"/>
    <lineage>
        <taxon>Eukaryota</taxon>
        <taxon>Discoba</taxon>
        <taxon>Euglenozoa</taxon>
        <taxon>Kinetoplastea</taxon>
        <taxon>Metakinetoplastina</taxon>
        <taxon>Trypanosomatida</taxon>
        <taxon>Trypanosomatidae</taxon>
        <taxon>Strigomonadinae</taxon>
        <taxon>Angomonas</taxon>
    </lineage>
</organism>
<proteinExistence type="predicted"/>
<dbReference type="EMBL" id="LR877145">
    <property type="protein sequence ID" value="CAD2212765.1"/>
    <property type="molecule type" value="Genomic_DNA"/>
</dbReference>
<sequence length="272" mass="30751">MNQHKEDSIFYTPGEGDKNSGRLSISAAVDVVRASFLSSDQSTGKDYFYHYKFLLHHRLHHRNGHLGLFYVSHTPSGDALSLRVPYRLGKEFTSLLIGHLAKHNKENSNLSVHHIASLCSAILFYKLENEVSLNFLVSSVRVLLEDDRYILLRGYEVCQVLLAYAMLNFKGDLSHLPQYKANTTNNNRGSSSNFYVLLGQRAGALADYLTEKDILSVLSVIDMVSAFDGVHKGETSEKDNDHKSNVFSNLRKTLESSIRIRSLHRKVQYDTV</sequence>
<accession>A0A7G2BZR9</accession>
<evidence type="ECO:0000313" key="1">
    <source>
        <dbReference type="EMBL" id="CAD2212765.1"/>
    </source>
</evidence>
<keyword evidence="2" id="KW-1185">Reference proteome</keyword>
<dbReference type="AlphaFoldDB" id="A0A7G2BZR9"/>
<protein>
    <submittedName>
        <fullName evidence="1">Uncharacterized protein</fullName>
    </submittedName>
</protein>
<dbReference type="Proteomes" id="UP000515908">
    <property type="component" value="Chromosome 01"/>
</dbReference>
<name>A0A7G2BZR9_9TRYP</name>
<gene>
    <name evidence="1" type="ORF">ADEAN_000017700</name>
</gene>
<evidence type="ECO:0000313" key="2">
    <source>
        <dbReference type="Proteomes" id="UP000515908"/>
    </source>
</evidence>
<reference evidence="1 2" key="1">
    <citation type="submission" date="2020-08" db="EMBL/GenBank/DDBJ databases">
        <authorList>
            <person name="Newling K."/>
            <person name="Davey J."/>
            <person name="Forrester S."/>
        </authorList>
    </citation>
    <scope>NUCLEOTIDE SEQUENCE [LARGE SCALE GENOMIC DNA]</scope>
    <source>
        <strain evidence="2">Crithidia deanei Carvalho (ATCC PRA-265)</strain>
    </source>
</reference>